<sequence>MPLLHGKQALLVTGFLVFFVFFVDPIFAARVLKMDNGGGVADNAGRSLMTAHSRHENDSTVLTPSAGSDDNYQLYQAGNDLVDEDYTAARKKTPIHN</sequence>
<evidence type="ECO:0000313" key="1">
    <source>
        <dbReference type="EMBL" id="KAI3945806.1"/>
    </source>
</evidence>
<reference evidence="1" key="1">
    <citation type="submission" date="2022-04" db="EMBL/GenBank/DDBJ databases">
        <title>A functionally conserved STORR gene fusion in Papaver species that diverged 16.8 million years ago.</title>
        <authorList>
            <person name="Catania T."/>
        </authorList>
    </citation>
    <scope>NUCLEOTIDE SEQUENCE</scope>
    <source>
        <strain evidence="1">S-188037</strain>
    </source>
</reference>
<dbReference type="EMBL" id="JAJJMB010003726">
    <property type="protein sequence ID" value="KAI3945806.1"/>
    <property type="molecule type" value="Genomic_DNA"/>
</dbReference>
<comment type="caution">
    <text evidence="1">The sequence shown here is derived from an EMBL/GenBank/DDBJ whole genome shotgun (WGS) entry which is preliminary data.</text>
</comment>
<dbReference type="AlphaFoldDB" id="A0AAD4XTA8"/>
<dbReference type="Proteomes" id="UP001202328">
    <property type="component" value="Unassembled WGS sequence"/>
</dbReference>
<protein>
    <submittedName>
        <fullName evidence="1">Uncharacterized protein</fullName>
    </submittedName>
</protein>
<gene>
    <name evidence="1" type="ORF">MKW98_023080</name>
</gene>
<keyword evidence="2" id="KW-1185">Reference proteome</keyword>
<evidence type="ECO:0000313" key="2">
    <source>
        <dbReference type="Proteomes" id="UP001202328"/>
    </source>
</evidence>
<proteinExistence type="predicted"/>
<organism evidence="1 2">
    <name type="scientific">Papaver atlanticum</name>
    <dbReference type="NCBI Taxonomy" id="357466"/>
    <lineage>
        <taxon>Eukaryota</taxon>
        <taxon>Viridiplantae</taxon>
        <taxon>Streptophyta</taxon>
        <taxon>Embryophyta</taxon>
        <taxon>Tracheophyta</taxon>
        <taxon>Spermatophyta</taxon>
        <taxon>Magnoliopsida</taxon>
        <taxon>Ranunculales</taxon>
        <taxon>Papaveraceae</taxon>
        <taxon>Papaveroideae</taxon>
        <taxon>Papaver</taxon>
    </lineage>
</organism>
<name>A0AAD4XTA8_9MAGN</name>
<accession>A0AAD4XTA8</accession>